<name>B9G354_ORYSJ</name>
<dbReference type="InterPro" id="IPR011009">
    <property type="entry name" value="Kinase-like_dom_sf"/>
</dbReference>
<dbReference type="SUPFAM" id="SSF52058">
    <property type="entry name" value="L domain-like"/>
    <property type="match status" value="1"/>
</dbReference>
<keyword evidence="3 5" id="KW-1133">Transmembrane helix</keyword>
<evidence type="ECO:0000256" key="3">
    <source>
        <dbReference type="ARBA" id="ARBA00022989"/>
    </source>
</evidence>
<sequence>MHGNYDGKGNDLVSSPLVFDVHMGLHFWDRISVSNSAKTYIAEVIVVAEVNSISVCLMDIGSGIPFISSLEMRQMKSSLYPAAKANQSIALQERHSMGTSSLLSVSAHVHHHRYPDDPYDRLWWPWQGSSRLLNISTNQTIKRYWNDKFEVSARILQAAVTSPATSIPLNFSWTIPTSWPTIEAVPAYYVDVHYTEFQKPQGREFNTYYNGALWPANENPITPPYLLADYTFSTSQYTSDNGFYNICLVATNTSILPPSLTAFEIYYLVQHNGTMTSLEDVDAMMTLKTEYQVKMNWMGDPCLPENYTWTGLKCQSDGVTSGVTSLDLSNSDLKGAISDKFSLLKSLQYLYDTTNGDPCNGKSQEKKNTVVLFVAIFVPVLIVAILVSTLLPPHIKKTMKITYTYLMAVESLTTVHHRYLVFLVGYCSNKNHLALIYEYMPNGSLYDHIRGKNAIVQTLGWHDRARIALEAAQGLDYLHTGCMLPIIHRDLKSQNILLGHDMVAKISDFGLSRYCLSGRLTISSDVFSFGVVLLEIVTGEPPIISTTVHIVQRVKEKVSMGNIEAIVDPRFGGEYDTNSVWKVVDIALLCTKEASHERPTMSTVVAELKVALALEKARASGSISDISQGGANFELSINSLLSAR</sequence>
<gene>
    <name evidence="7" type="ORF">OsJ_29040</name>
</gene>
<dbReference type="PANTHER" id="PTHR45631">
    <property type="entry name" value="OS07G0107800 PROTEIN-RELATED"/>
    <property type="match status" value="1"/>
</dbReference>
<proteinExistence type="predicted"/>
<dbReference type="InterPro" id="IPR001245">
    <property type="entry name" value="Ser-Thr/Tyr_kinase_cat_dom"/>
</dbReference>
<dbReference type="Gene3D" id="1.10.510.10">
    <property type="entry name" value="Transferase(Phosphotransferase) domain 1"/>
    <property type="match status" value="2"/>
</dbReference>
<evidence type="ECO:0000313" key="7">
    <source>
        <dbReference type="EMBL" id="EEE69551.1"/>
    </source>
</evidence>
<evidence type="ECO:0000256" key="5">
    <source>
        <dbReference type="SAM" id="Phobius"/>
    </source>
</evidence>
<dbReference type="AlphaFoldDB" id="B9G354"/>
<feature type="transmembrane region" description="Helical" evidence="5">
    <location>
        <begin position="370"/>
        <end position="391"/>
    </location>
</feature>
<dbReference type="Pfam" id="PF12819">
    <property type="entry name" value="Malectin_like"/>
    <property type="match status" value="1"/>
</dbReference>
<dbReference type="InterPro" id="IPR032675">
    <property type="entry name" value="LRR_dom_sf"/>
</dbReference>
<dbReference type="Gene3D" id="3.80.10.10">
    <property type="entry name" value="Ribonuclease Inhibitor"/>
    <property type="match status" value="1"/>
</dbReference>
<dbReference type="PROSITE" id="PS50011">
    <property type="entry name" value="PROTEIN_KINASE_DOM"/>
    <property type="match status" value="1"/>
</dbReference>
<dbReference type="SUPFAM" id="SSF56112">
    <property type="entry name" value="Protein kinase-like (PK-like)"/>
    <property type="match status" value="1"/>
</dbReference>
<protein>
    <recommendedName>
        <fullName evidence="6">Protein kinase domain-containing protein</fullName>
    </recommendedName>
</protein>
<evidence type="ECO:0000256" key="2">
    <source>
        <dbReference type="ARBA" id="ARBA00022692"/>
    </source>
</evidence>
<evidence type="ECO:0000259" key="6">
    <source>
        <dbReference type="PROSITE" id="PS50011"/>
    </source>
</evidence>
<reference evidence="7" key="1">
    <citation type="journal article" date="2005" name="PLoS Biol.">
        <title>The genomes of Oryza sativa: a history of duplications.</title>
        <authorList>
            <person name="Yu J."/>
            <person name="Wang J."/>
            <person name="Lin W."/>
            <person name="Li S."/>
            <person name="Li H."/>
            <person name="Zhou J."/>
            <person name="Ni P."/>
            <person name="Dong W."/>
            <person name="Hu S."/>
            <person name="Zeng C."/>
            <person name="Zhang J."/>
            <person name="Zhang Y."/>
            <person name="Li R."/>
            <person name="Xu Z."/>
            <person name="Li S."/>
            <person name="Li X."/>
            <person name="Zheng H."/>
            <person name="Cong L."/>
            <person name="Lin L."/>
            <person name="Yin J."/>
            <person name="Geng J."/>
            <person name="Li G."/>
            <person name="Shi J."/>
            <person name="Liu J."/>
            <person name="Lv H."/>
            <person name="Li J."/>
            <person name="Wang J."/>
            <person name="Deng Y."/>
            <person name="Ran L."/>
            <person name="Shi X."/>
            <person name="Wang X."/>
            <person name="Wu Q."/>
            <person name="Li C."/>
            <person name="Ren X."/>
            <person name="Wang J."/>
            <person name="Wang X."/>
            <person name="Li D."/>
            <person name="Liu D."/>
            <person name="Zhang X."/>
            <person name="Ji Z."/>
            <person name="Zhao W."/>
            <person name="Sun Y."/>
            <person name="Zhang Z."/>
            <person name="Bao J."/>
            <person name="Han Y."/>
            <person name="Dong L."/>
            <person name="Ji J."/>
            <person name="Chen P."/>
            <person name="Wu S."/>
            <person name="Liu J."/>
            <person name="Xiao Y."/>
            <person name="Bu D."/>
            <person name="Tan J."/>
            <person name="Yang L."/>
            <person name="Ye C."/>
            <person name="Zhang J."/>
            <person name="Xu J."/>
            <person name="Zhou Y."/>
            <person name="Yu Y."/>
            <person name="Zhang B."/>
            <person name="Zhuang S."/>
            <person name="Wei H."/>
            <person name="Liu B."/>
            <person name="Lei M."/>
            <person name="Yu H."/>
            <person name="Li Y."/>
            <person name="Xu H."/>
            <person name="Wei S."/>
            <person name="He X."/>
            <person name="Fang L."/>
            <person name="Zhang Z."/>
            <person name="Zhang Y."/>
            <person name="Huang X."/>
            <person name="Su Z."/>
            <person name="Tong W."/>
            <person name="Li J."/>
            <person name="Tong Z."/>
            <person name="Li S."/>
            <person name="Ye J."/>
            <person name="Wang L."/>
            <person name="Fang L."/>
            <person name="Lei T."/>
            <person name="Chen C."/>
            <person name="Chen H."/>
            <person name="Xu Z."/>
            <person name="Li H."/>
            <person name="Huang H."/>
            <person name="Zhang F."/>
            <person name="Xu H."/>
            <person name="Li N."/>
            <person name="Zhao C."/>
            <person name="Li S."/>
            <person name="Dong L."/>
            <person name="Huang Y."/>
            <person name="Li L."/>
            <person name="Xi Y."/>
            <person name="Qi Q."/>
            <person name="Li W."/>
            <person name="Zhang B."/>
            <person name="Hu W."/>
            <person name="Zhang Y."/>
            <person name="Tian X."/>
            <person name="Jiao Y."/>
            <person name="Liang X."/>
            <person name="Jin J."/>
            <person name="Gao L."/>
            <person name="Zheng W."/>
            <person name="Hao B."/>
            <person name="Liu S."/>
            <person name="Wang W."/>
            <person name="Yuan L."/>
            <person name="Cao M."/>
            <person name="McDermott J."/>
            <person name="Samudrala R."/>
            <person name="Wang J."/>
            <person name="Wong G.K."/>
            <person name="Yang H."/>
        </authorList>
    </citation>
    <scope>NUCLEOTIDE SEQUENCE [LARGE SCALE GENOMIC DNA]</scope>
</reference>
<dbReference type="EMBL" id="CM000146">
    <property type="protein sequence ID" value="EEE69551.1"/>
    <property type="molecule type" value="Genomic_DNA"/>
</dbReference>
<reference evidence="7" key="2">
    <citation type="submission" date="2008-12" db="EMBL/GenBank/DDBJ databases">
        <title>Improved gene annotation of the rice (Oryza sativa) genomes.</title>
        <authorList>
            <person name="Wang J."/>
            <person name="Li R."/>
            <person name="Fan W."/>
            <person name="Huang Q."/>
            <person name="Zhang J."/>
            <person name="Zhou Y."/>
            <person name="Hu Y."/>
            <person name="Zi S."/>
            <person name="Li J."/>
            <person name="Ni P."/>
            <person name="Zheng H."/>
            <person name="Zhang Y."/>
            <person name="Zhao M."/>
            <person name="Hao Q."/>
            <person name="McDermott J."/>
            <person name="Samudrala R."/>
            <person name="Kristiansen K."/>
            <person name="Wong G.K.-S."/>
        </authorList>
    </citation>
    <scope>NUCLEOTIDE SEQUENCE</scope>
</reference>
<keyword evidence="4 5" id="KW-0472">Membrane</keyword>
<dbReference type="PANTHER" id="PTHR45631:SF112">
    <property type="entry name" value="OS09G0355400 PROTEIN"/>
    <property type="match status" value="1"/>
</dbReference>
<dbReference type="Gene3D" id="3.30.200.20">
    <property type="entry name" value="Phosphorylase Kinase, domain 1"/>
    <property type="match status" value="1"/>
</dbReference>
<dbReference type="Proteomes" id="UP000007752">
    <property type="component" value="Chromosome 9"/>
</dbReference>
<feature type="domain" description="Protein kinase" evidence="6">
    <location>
        <begin position="349"/>
        <end position="612"/>
    </location>
</feature>
<dbReference type="GO" id="GO:0016020">
    <property type="term" value="C:membrane"/>
    <property type="evidence" value="ECO:0007669"/>
    <property type="project" value="UniProtKB-SubCell"/>
</dbReference>
<dbReference type="PROSITE" id="PS00108">
    <property type="entry name" value="PROTEIN_KINASE_ST"/>
    <property type="match status" value="1"/>
</dbReference>
<accession>B9G354</accession>
<dbReference type="InterPro" id="IPR008271">
    <property type="entry name" value="Ser/Thr_kinase_AS"/>
</dbReference>
<keyword evidence="2 5" id="KW-0812">Transmembrane</keyword>
<dbReference type="InterPro" id="IPR024788">
    <property type="entry name" value="Malectin-like_Carb-bd_dom"/>
</dbReference>
<dbReference type="SMART" id="SM00220">
    <property type="entry name" value="S_TKc"/>
    <property type="match status" value="1"/>
</dbReference>
<organism evidence="7">
    <name type="scientific">Oryza sativa subsp. japonica</name>
    <name type="common">Rice</name>
    <dbReference type="NCBI Taxonomy" id="39947"/>
    <lineage>
        <taxon>Eukaryota</taxon>
        <taxon>Viridiplantae</taxon>
        <taxon>Streptophyta</taxon>
        <taxon>Embryophyta</taxon>
        <taxon>Tracheophyta</taxon>
        <taxon>Spermatophyta</taxon>
        <taxon>Magnoliopsida</taxon>
        <taxon>Liliopsida</taxon>
        <taxon>Poales</taxon>
        <taxon>Poaceae</taxon>
        <taxon>BOP clade</taxon>
        <taxon>Oryzoideae</taxon>
        <taxon>Oryzeae</taxon>
        <taxon>Oryzinae</taxon>
        <taxon>Oryza</taxon>
        <taxon>Oryza sativa</taxon>
    </lineage>
</organism>
<dbReference type="GO" id="GO:0005524">
    <property type="term" value="F:ATP binding"/>
    <property type="evidence" value="ECO:0007669"/>
    <property type="project" value="InterPro"/>
</dbReference>
<dbReference type="Pfam" id="PF07714">
    <property type="entry name" value="PK_Tyr_Ser-Thr"/>
    <property type="match status" value="2"/>
</dbReference>
<evidence type="ECO:0000256" key="4">
    <source>
        <dbReference type="ARBA" id="ARBA00023136"/>
    </source>
</evidence>
<evidence type="ECO:0000256" key="1">
    <source>
        <dbReference type="ARBA" id="ARBA00004167"/>
    </source>
</evidence>
<dbReference type="InterPro" id="IPR000719">
    <property type="entry name" value="Prot_kinase_dom"/>
</dbReference>
<comment type="subcellular location">
    <subcellularLocation>
        <location evidence="1">Membrane</location>
        <topology evidence="1">Single-pass membrane protein</topology>
    </subcellularLocation>
</comment>
<dbReference type="GO" id="GO:0004672">
    <property type="term" value="F:protein kinase activity"/>
    <property type="evidence" value="ECO:0007669"/>
    <property type="project" value="InterPro"/>
</dbReference>